<dbReference type="HOGENOM" id="CLU_1285239_0_0_1"/>
<feature type="transmembrane region" description="Helical" evidence="1">
    <location>
        <begin position="185"/>
        <end position="209"/>
    </location>
</feature>
<accession>M1DVL5</accession>
<keyword evidence="1" id="KW-1133">Transmembrane helix</keyword>
<reference evidence="2" key="2">
    <citation type="submission" date="2015-06" db="UniProtKB">
        <authorList>
            <consortium name="EnsemblPlants"/>
        </authorList>
    </citation>
    <scope>IDENTIFICATION</scope>
    <source>
        <strain evidence="2">DM1-3 516 R44</strain>
    </source>
</reference>
<evidence type="ECO:0000313" key="3">
    <source>
        <dbReference type="Proteomes" id="UP000011115"/>
    </source>
</evidence>
<proteinExistence type="predicted"/>
<sequence length="215" mass="23559">MWRPNGGKSRACRPIRRVTDSSMGPLSFTDSPMIVLSPTTVLVGFTDLFGQLTPRRSFSIGQGHQDLAAYPNHDPTGWGMVPSMVHGWGLVVCTYCAAEDCSATLVEITDELGNLPFGQLIAFSVLPLSSSHSGSLGGTVLLRGTDRRLADYSFPRRLIHSLQGFAYGNEGRSMSFRLLAKLNSVIYRIPFLFLFSPICSVLRLSVYAYTKTSNT</sequence>
<organism evidence="2 3">
    <name type="scientific">Solanum tuberosum</name>
    <name type="common">Potato</name>
    <dbReference type="NCBI Taxonomy" id="4113"/>
    <lineage>
        <taxon>Eukaryota</taxon>
        <taxon>Viridiplantae</taxon>
        <taxon>Streptophyta</taxon>
        <taxon>Embryophyta</taxon>
        <taxon>Tracheophyta</taxon>
        <taxon>Spermatophyta</taxon>
        <taxon>Magnoliopsida</taxon>
        <taxon>eudicotyledons</taxon>
        <taxon>Gunneridae</taxon>
        <taxon>Pentapetalae</taxon>
        <taxon>asterids</taxon>
        <taxon>lamiids</taxon>
        <taxon>Solanales</taxon>
        <taxon>Solanaceae</taxon>
        <taxon>Solanoideae</taxon>
        <taxon>Solaneae</taxon>
        <taxon>Solanum</taxon>
    </lineage>
</organism>
<dbReference type="EnsemblPlants" id="PGSC0003DMT400095107">
    <property type="protein sequence ID" value="PGSC0003DMT400095107"/>
    <property type="gene ID" value="PGSC0003DMG400044678"/>
</dbReference>
<protein>
    <submittedName>
        <fullName evidence="2">Uncharacterized protein</fullName>
    </submittedName>
</protein>
<reference evidence="3" key="1">
    <citation type="journal article" date="2011" name="Nature">
        <title>Genome sequence and analysis of the tuber crop potato.</title>
        <authorList>
            <consortium name="The Potato Genome Sequencing Consortium"/>
        </authorList>
    </citation>
    <scope>NUCLEOTIDE SEQUENCE [LARGE SCALE GENOMIC DNA]</scope>
    <source>
        <strain evidence="3">cv. DM1-3 516 R44</strain>
    </source>
</reference>
<dbReference type="InParanoid" id="M1DVL5"/>
<keyword evidence="1" id="KW-0472">Membrane</keyword>
<dbReference type="AlphaFoldDB" id="M1DVL5"/>
<dbReference type="Proteomes" id="UP000011115">
    <property type="component" value="Unassembled WGS sequence"/>
</dbReference>
<evidence type="ECO:0000256" key="1">
    <source>
        <dbReference type="SAM" id="Phobius"/>
    </source>
</evidence>
<evidence type="ECO:0000313" key="2">
    <source>
        <dbReference type="EnsemblPlants" id="PGSC0003DMT400095107"/>
    </source>
</evidence>
<keyword evidence="3" id="KW-1185">Reference proteome</keyword>
<dbReference type="PaxDb" id="4113-PGSC0003DMT400095107"/>
<keyword evidence="1" id="KW-0812">Transmembrane</keyword>
<dbReference type="Gramene" id="PGSC0003DMT400095107">
    <property type="protein sequence ID" value="PGSC0003DMT400095107"/>
    <property type="gene ID" value="PGSC0003DMG400044678"/>
</dbReference>
<name>M1DVL5_SOLTU</name>